<evidence type="ECO:0000256" key="2">
    <source>
        <dbReference type="SAM" id="Phobius"/>
    </source>
</evidence>
<reference evidence="3" key="1">
    <citation type="journal article" date="2023" name="Mol. Phylogenet. Evol.">
        <title>Genome-scale phylogeny and comparative genomics of the fungal order Sordariales.</title>
        <authorList>
            <person name="Hensen N."/>
            <person name="Bonometti L."/>
            <person name="Westerberg I."/>
            <person name="Brannstrom I.O."/>
            <person name="Guillou S."/>
            <person name="Cros-Aarteil S."/>
            <person name="Calhoun S."/>
            <person name="Haridas S."/>
            <person name="Kuo A."/>
            <person name="Mondo S."/>
            <person name="Pangilinan J."/>
            <person name="Riley R."/>
            <person name="LaButti K."/>
            <person name="Andreopoulos B."/>
            <person name="Lipzen A."/>
            <person name="Chen C."/>
            <person name="Yan M."/>
            <person name="Daum C."/>
            <person name="Ng V."/>
            <person name="Clum A."/>
            <person name="Steindorff A."/>
            <person name="Ohm R.A."/>
            <person name="Martin F."/>
            <person name="Silar P."/>
            <person name="Natvig D.O."/>
            <person name="Lalanne C."/>
            <person name="Gautier V."/>
            <person name="Ament-Velasquez S.L."/>
            <person name="Kruys A."/>
            <person name="Hutchinson M.I."/>
            <person name="Powell A.J."/>
            <person name="Barry K."/>
            <person name="Miller A.N."/>
            <person name="Grigoriev I.V."/>
            <person name="Debuchy R."/>
            <person name="Gladieux P."/>
            <person name="Hiltunen Thoren M."/>
            <person name="Johannesson H."/>
        </authorList>
    </citation>
    <scope>NUCLEOTIDE SEQUENCE</scope>
    <source>
        <strain evidence="3">CBS 314.62</strain>
    </source>
</reference>
<organism evidence="3 4">
    <name type="scientific">Podospora appendiculata</name>
    <dbReference type="NCBI Taxonomy" id="314037"/>
    <lineage>
        <taxon>Eukaryota</taxon>
        <taxon>Fungi</taxon>
        <taxon>Dikarya</taxon>
        <taxon>Ascomycota</taxon>
        <taxon>Pezizomycotina</taxon>
        <taxon>Sordariomycetes</taxon>
        <taxon>Sordariomycetidae</taxon>
        <taxon>Sordariales</taxon>
        <taxon>Podosporaceae</taxon>
        <taxon>Podospora</taxon>
    </lineage>
</organism>
<feature type="compositionally biased region" description="Low complexity" evidence="1">
    <location>
        <begin position="21"/>
        <end position="35"/>
    </location>
</feature>
<feature type="region of interest" description="Disordered" evidence="1">
    <location>
        <begin position="19"/>
        <end position="47"/>
    </location>
</feature>
<keyword evidence="4" id="KW-1185">Reference proteome</keyword>
<keyword evidence="2" id="KW-0472">Membrane</keyword>
<evidence type="ECO:0000256" key="1">
    <source>
        <dbReference type="SAM" id="MobiDB-lite"/>
    </source>
</evidence>
<evidence type="ECO:0000313" key="4">
    <source>
        <dbReference type="Proteomes" id="UP001270362"/>
    </source>
</evidence>
<sequence length="77" mass="7498">MHYKNSIYLAAVAPLVCPPDSSTTAPSNGSSGASPISPPSPPASKPHVVVAGASGLQQSVLFAVVGAVVGAGVLFVL</sequence>
<proteinExistence type="predicted"/>
<dbReference type="Proteomes" id="UP001270362">
    <property type="component" value="Unassembled WGS sequence"/>
</dbReference>
<evidence type="ECO:0000313" key="3">
    <source>
        <dbReference type="EMBL" id="KAK3688492.1"/>
    </source>
</evidence>
<keyword evidence="2" id="KW-1133">Transmembrane helix</keyword>
<gene>
    <name evidence="3" type="ORF">B0T22DRAFT_479737</name>
</gene>
<comment type="caution">
    <text evidence="3">The sequence shown here is derived from an EMBL/GenBank/DDBJ whole genome shotgun (WGS) entry which is preliminary data.</text>
</comment>
<name>A0AAE0X9Z2_9PEZI</name>
<accession>A0AAE0X9Z2</accession>
<protein>
    <submittedName>
        <fullName evidence="3">Uncharacterized protein</fullName>
    </submittedName>
</protein>
<keyword evidence="2" id="KW-0812">Transmembrane</keyword>
<dbReference type="AlphaFoldDB" id="A0AAE0X9Z2"/>
<dbReference type="EMBL" id="JAULSO010000002">
    <property type="protein sequence ID" value="KAK3688492.1"/>
    <property type="molecule type" value="Genomic_DNA"/>
</dbReference>
<feature type="transmembrane region" description="Helical" evidence="2">
    <location>
        <begin position="59"/>
        <end position="76"/>
    </location>
</feature>
<reference evidence="3" key="2">
    <citation type="submission" date="2023-06" db="EMBL/GenBank/DDBJ databases">
        <authorList>
            <consortium name="Lawrence Berkeley National Laboratory"/>
            <person name="Haridas S."/>
            <person name="Hensen N."/>
            <person name="Bonometti L."/>
            <person name="Westerberg I."/>
            <person name="Brannstrom I.O."/>
            <person name="Guillou S."/>
            <person name="Cros-Aarteil S."/>
            <person name="Calhoun S."/>
            <person name="Kuo A."/>
            <person name="Mondo S."/>
            <person name="Pangilinan J."/>
            <person name="Riley R."/>
            <person name="Labutti K."/>
            <person name="Andreopoulos B."/>
            <person name="Lipzen A."/>
            <person name="Chen C."/>
            <person name="Yanf M."/>
            <person name="Daum C."/>
            <person name="Ng V."/>
            <person name="Clum A."/>
            <person name="Steindorff A."/>
            <person name="Ohm R."/>
            <person name="Martin F."/>
            <person name="Silar P."/>
            <person name="Natvig D."/>
            <person name="Lalanne C."/>
            <person name="Gautier V."/>
            <person name="Ament-Velasquez S.L."/>
            <person name="Kruys A."/>
            <person name="Hutchinson M.I."/>
            <person name="Powell A.J."/>
            <person name="Barry K."/>
            <person name="Miller A.N."/>
            <person name="Grigoriev I.V."/>
            <person name="Debuchy R."/>
            <person name="Gladieux P."/>
            <person name="Thoren M.H."/>
            <person name="Johannesson H."/>
        </authorList>
    </citation>
    <scope>NUCLEOTIDE SEQUENCE</scope>
    <source>
        <strain evidence="3">CBS 314.62</strain>
    </source>
</reference>